<keyword evidence="2" id="KW-1185">Reference proteome</keyword>
<gene>
    <name evidence="1" type="ORF">BDY21DRAFT_367144</name>
</gene>
<dbReference type="AlphaFoldDB" id="A0A6A6NNT4"/>
<accession>A0A6A6NNT4</accession>
<protein>
    <submittedName>
        <fullName evidence="1">Uncharacterized protein</fullName>
    </submittedName>
</protein>
<sequence length="406" mass="46804">MMNLLFEEWEDTDYSDELPYWRPISRPLLQYADQEKIGPIRDLAKMFQEKCWYDEQVRVESFTSFATETLTEAWVWIRVQRSQAGFDNYLLMISNLVVGYNFFDKVFNPPMANETEQLKELRGLIFTPMDPLAPEWTPTHIDTYRGTYVNVARILDSDGPCKAEKLFRRARNGGIEDTSAYQYLIAAAQWFSRTILTESTVATLAPNDPENFQLQPAINKLKEVAEWLGASSPLTQTVRDLEAQTSQLTAPVWQWTCTRVKSIEFESTGFLYRGWLNMDDPEPTGPFDEHTLPLGFALYGLLDLGGTKPERMLTNTENDWDMPLERRVMDRAFWCALYRSASPEVQQLLDANVAAITLMFRVGVLLKILPVDNPGKINAFERRLLPKLLRYQVTFDNDPSRVFAEA</sequence>
<organism evidence="1 2">
    <name type="scientific">Lineolata rhizophorae</name>
    <dbReference type="NCBI Taxonomy" id="578093"/>
    <lineage>
        <taxon>Eukaryota</taxon>
        <taxon>Fungi</taxon>
        <taxon>Dikarya</taxon>
        <taxon>Ascomycota</taxon>
        <taxon>Pezizomycotina</taxon>
        <taxon>Dothideomycetes</taxon>
        <taxon>Dothideomycetes incertae sedis</taxon>
        <taxon>Lineolatales</taxon>
        <taxon>Lineolataceae</taxon>
        <taxon>Lineolata</taxon>
    </lineage>
</organism>
<dbReference type="EMBL" id="MU001698">
    <property type="protein sequence ID" value="KAF2453371.1"/>
    <property type="molecule type" value="Genomic_DNA"/>
</dbReference>
<evidence type="ECO:0000313" key="2">
    <source>
        <dbReference type="Proteomes" id="UP000799766"/>
    </source>
</evidence>
<name>A0A6A6NNT4_9PEZI</name>
<reference evidence="1" key="1">
    <citation type="journal article" date="2020" name="Stud. Mycol.">
        <title>101 Dothideomycetes genomes: a test case for predicting lifestyles and emergence of pathogens.</title>
        <authorList>
            <person name="Haridas S."/>
            <person name="Albert R."/>
            <person name="Binder M."/>
            <person name="Bloem J."/>
            <person name="Labutti K."/>
            <person name="Salamov A."/>
            <person name="Andreopoulos B."/>
            <person name="Baker S."/>
            <person name="Barry K."/>
            <person name="Bills G."/>
            <person name="Bluhm B."/>
            <person name="Cannon C."/>
            <person name="Castanera R."/>
            <person name="Culley D."/>
            <person name="Daum C."/>
            <person name="Ezra D."/>
            <person name="Gonzalez J."/>
            <person name="Henrissat B."/>
            <person name="Kuo A."/>
            <person name="Liang C."/>
            <person name="Lipzen A."/>
            <person name="Lutzoni F."/>
            <person name="Magnuson J."/>
            <person name="Mondo S."/>
            <person name="Nolan M."/>
            <person name="Ohm R."/>
            <person name="Pangilinan J."/>
            <person name="Park H.-J."/>
            <person name="Ramirez L."/>
            <person name="Alfaro M."/>
            <person name="Sun H."/>
            <person name="Tritt A."/>
            <person name="Yoshinaga Y."/>
            <person name="Zwiers L.-H."/>
            <person name="Turgeon B."/>
            <person name="Goodwin S."/>
            <person name="Spatafora J."/>
            <person name="Crous P."/>
            <person name="Grigoriev I."/>
        </authorList>
    </citation>
    <scope>NUCLEOTIDE SEQUENCE</scope>
    <source>
        <strain evidence="1">ATCC 16933</strain>
    </source>
</reference>
<evidence type="ECO:0000313" key="1">
    <source>
        <dbReference type="EMBL" id="KAF2453371.1"/>
    </source>
</evidence>
<proteinExistence type="predicted"/>
<dbReference type="Proteomes" id="UP000799766">
    <property type="component" value="Unassembled WGS sequence"/>
</dbReference>